<name>A0ABT7E1H5_9NEIS</name>
<dbReference type="Proteomes" id="UP001172778">
    <property type="component" value="Unassembled WGS sequence"/>
</dbReference>
<evidence type="ECO:0000313" key="4">
    <source>
        <dbReference type="Proteomes" id="UP001172778"/>
    </source>
</evidence>
<sequence length="271" mass="31738">MSNRYPPVLRWVYMADAEPINWEENGIAKGLEVEIVEQVAKSLGIRVEHLFYPWARAQMMVASGQADGMITTPTPTRFQYAVFGREMVIPEYCNVFVRKGNDRIINEVSRLDGLEDLRHYELLDFVGNGWTEAFMSWGYTIHKVPKLEQLPSMLAAGRHDLVVSSSSWMNWWINKKNLQNQIVEIETDWPNTRIHFVAMLSRKSPWLQTGLLRAIDEEVARMKRTGQWQALLRKYKNPHGFGKPFRSHLDAAYEAQHRFYTEYDQYPAWVR</sequence>
<organism evidence="3 4">
    <name type="scientific">Parachitinimonas caeni</name>
    <dbReference type="NCBI Taxonomy" id="3031301"/>
    <lineage>
        <taxon>Bacteria</taxon>
        <taxon>Pseudomonadati</taxon>
        <taxon>Pseudomonadota</taxon>
        <taxon>Betaproteobacteria</taxon>
        <taxon>Neisseriales</taxon>
        <taxon>Chitinibacteraceae</taxon>
        <taxon>Parachitinimonas</taxon>
    </lineage>
</organism>
<proteinExistence type="predicted"/>
<evidence type="ECO:0000256" key="1">
    <source>
        <dbReference type="ARBA" id="ARBA00022729"/>
    </source>
</evidence>
<dbReference type="SUPFAM" id="SSF53850">
    <property type="entry name" value="Periplasmic binding protein-like II"/>
    <property type="match status" value="1"/>
</dbReference>
<dbReference type="Pfam" id="PF00497">
    <property type="entry name" value="SBP_bac_3"/>
    <property type="match status" value="1"/>
</dbReference>
<keyword evidence="4" id="KW-1185">Reference proteome</keyword>
<dbReference type="RefSeq" id="WP_284102486.1">
    <property type="nucleotide sequence ID" value="NZ_JARRAF010000032.1"/>
</dbReference>
<dbReference type="PANTHER" id="PTHR35936:SF19">
    <property type="entry name" value="AMINO-ACID-BINDING PROTEIN YXEM-RELATED"/>
    <property type="match status" value="1"/>
</dbReference>
<gene>
    <name evidence="3" type="ORF">PZA18_19180</name>
</gene>
<comment type="caution">
    <text evidence="3">The sequence shown here is derived from an EMBL/GenBank/DDBJ whole genome shotgun (WGS) entry which is preliminary data.</text>
</comment>
<dbReference type="EMBL" id="JARRAF010000032">
    <property type="protein sequence ID" value="MDK2126171.1"/>
    <property type="molecule type" value="Genomic_DNA"/>
</dbReference>
<keyword evidence="1" id="KW-0732">Signal</keyword>
<dbReference type="SMART" id="SM00062">
    <property type="entry name" value="PBPb"/>
    <property type="match status" value="1"/>
</dbReference>
<evidence type="ECO:0000259" key="2">
    <source>
        <dbReference type="SMART" id="SM00062"/>
    </source>
</evidence>
<protein>
    <submittedName>
        <fullName evidence="3">Transporter substrate-binding domain-containing protein</fullName>
    </submittedName>
</protein>
<accession>A0ABT7E1H5</accession>
<reference evidence="3" key="1">
    <citation type="submission" date="2023-03" db="EMBL/GenBank/DDBJ databases">
        <title>Chitinimonas shenzhenensis gen. nov., sp. nov., a novel member of family Burkholderiaceae isolated from activated sludge collected in Shen Zhen, China.</title>
        <authorList>
            <person name="Wang X."/>
        </authorList>
    </citation>
    <scope>NUCLEOTIDE SEQUENCE</scope>
    <source>
        <strain evidence="3">DQS-5</strain>
    </source>
</reference>
<dbReference type="Gene3D" id="3.40.190.10">
    <property type="entry name" value="Periplasmic binding protein-like II"/>
    <property type="match status" value="2"/>
</dbReference>
<dbReference type="PANTHER" id="PTHR35936">
    <property type="entry name" value="MEMBRANE-BOUND LYTIC MUREIN TRANSGLYCOSYLASE F"/>
    <property type="match status" value="1"/>
</dbReference>
<feature type="domain" description="Solute-binding protein family 3/N-terminal" evidence="2">
    <location>
        <begin position="8"/>
        <end position="239"/>
    </location>
</feature>
<dbReference type="InterPro" id="IPR001638">
    <property type="entry name" value="Solute-binding_3/MltF_N"/>
</dbReference>
<evidence type="ECO:0000313" key="3">
    <source>
        <dbReference type="EMBL" id="MDK2126171.1"/>
    </source>
</evidence>